<organism evidence="1 2">
    <name type="scientific">Bacteroides uniformis (strain ATCC 8492 / DSM 6597 / CCUG 4942 / CIP 103695 / JCM 5828 / KCTC 5204 / NCTC 13054 / VPI 0061)</name>
    <dbReference type="NCBI Taxonomy" id="411479"/>
    <lineage>
        <taxon>Bacteria</taxon>
        <taxon>Pseudomonadati</taxon>
        <taxon>Bacteroidota</taxon>
        <taxon>Bacteroidia</taxon>
        <taxon>Bacteroidales</taxon>
        <taxon>Bacteroidaceae</taxon>
        <taxon>Bacteroides</taxon>
    </lineage>
</organism>
<protein>
    <submittedName>
        <fullName evidence="1">Uncharacterized protein</fullName>
    </submittedName>
</protein>
<keyword evidence="2" id="KW-1185">Reference proteome</keyword>
<sequence length="58" mass="6591">MFFMLLIDRNIILLQIKEKHATISTSRTTTKVQPSLKNKRGSTILVLPPLIFHCKAAI</sequence>
<reference evidence="1" key="1">
    <citation type="submission" date="2007-06" db="EMBL/GenBank/DDBJ databases">
        <authorList>
            <person name="Fulton L."/>
            <person name="Clifton S."/>
            <person name="Fulton B."/>
            <person name="Xu J."/>
            <person name="Minx P."/>
            <person name="Pepin K.H."/>
            <person name="Johnson M."/>
            <person name="Thiruvilangam P."/>
            <person name="Bhonagiri V."/>
            <person name="Nash W.E."/>
            <person name="Mardis E.R."/>
            <person name="Wilson R.K."/>
        </authorList>
    </citation>
    <scope>NUCLEOTIDE SEQUENCE [LARGE SCALE GENOMIC DNA]</scope>
    <source>
        <strain evidence="1">ATCC 8492</strain>
    </source>
</reference>
<reference evidence="1" key="2">
    <citation type="submission" date="2013-11" db="EMBL/GenBank/DDBJ databases">
        <title>Draft genome sequence of Bacteroides uniformis (ATCC 8492).</title>
        <authorList>
            <person name="Sudarsanam P."/>
            <person name="Ley R."/>
            <person name="Guruge J."/>
            <person name="Turnbaugh P.J."/>
            <person name="Mahowald M."/>
            <person name="Liep D."/>
            <person name="Gordon J."/>
        </authorList>
    </citation>
    <scope>NUCLEOTIDE SEQUENCE</scope>
    <source>
        <strain evidence="1">ATCC 8492</strain>
    </source>
</reference>
<evidence type="ECO:0000313" key="2">
    <source>
        <dbReference type="Proteomes" id="UP000004110"/>
    </source>
</evidence>
<evidence type="ECO:0000313" key="1">
    <source>
        <dbReference type="EMBL" id="EDO52359.1"/>
    </source>
</evidence>
<dbReference type="Proteomes" id="UP000004110">
    <property type="component" value="Unassembled WGS sequence"/>
</dbReference>
<accession>A0ABC9N6Q5</accession>
<dbReference type="AlphaFoldDB" id="A0ABC9N6Q5"/>
<gene>
    <name evidence="1" type="ORF">BACUNI_03972</name>
</gene>
<dbReference type="EMBL" id="AAYH02000048">
    <property type="protein sequence ID" value="EDO52359.1"/>
    <property type="molecule type" value="Genomic_DNA"/>
</dbReference>
<proteinExistence type="predicted"/>
<comment type="caution">
    <text evidence="1">The sequence shown here is derived from an EMBL/GenBank/DDBJ whole genome shotgun (WGS) entry which is preliminary data.</text>
</comment>
<name>A0ABC9N6Q5_BACUC</name>